<proteinExistence type="predicted"/>
<accession>A0ABW2C8K7</accession>
<keyword evidence="3" id="KW-1185">Reference proteome</keyword>
<comment type="caution">
    <text evidence="2">The sequence shown here is derived from an EMBL/GenBank/DDBJ whole genome shotgun (WGS) entry which is preliminary data.</text>
</comment>
<evidence type="ECO:0000256" key="1">
    <source>
        <dbReference type="SAM" id="Phobius"/>
    </source>
</evidence>
<gene>
    <name evidence="2" type="ORF">ACFQGD_27665</name>
</gene>
<evidence type="ECO:0000313" key="2">
    <source>
        <dbReference type="EMBL" id="MFC6870909.1"/>
    </source>
</evidence>
<feature type="transmembrane region" description="Helical" evidence="1">
    <location>
        <begin position="51"/>
        <end position="72"/>
    </location>
</feature>
<keyword evidence="1" id="KW-0812">Transmembrane</keyword>
<protein>
    <submittedName>
        <fullName evidence="2">Uncharacterized protein</fullName>
    </submittedName>
</protein>
<keyword evidence="1" id="KW-0472">Membrane</keyword>
<sequence>MSTPHNRCSVGILRAITALTLLWFTATGWVEDRWRQACARRDAGSETVEKAVIVAVVLGLAVGLAAAIAAVVDSYRGRISP</sequence>
<feature type="transmembrane region" description="Helical" evidence="1">
    <location>
        <begin position="12"/>
        <end position="30"/>
    </location>
</feature>
<dbReference type="EMBL" id="JBHSXX010000001">
    <property type="protein sequence ID" value="MFC6870909.1"/>
    <property type="molecule type" value="Genomic_DNA"/>
</dbReference>
<dbReference type="RefSeq" id="WP_345401619.1">
    <property type="nucleotide sequence ID" value="NZ_BAABLA010000106.1"/>
</dbReference>
<organism evidence="2 3">
    <name type="scientific">Haloechinothrix salitolerans</name>
    <dbReference type="NCBI Taxonomy" id="926830"/>
    <lineage>
        <taxon>Bacteria</taxon>
        <taxon>Bacillati</taxon>
        <taxon>Actinomycetota</taxon>
        <taxon>Actinomycetes</taxon>
        <taxon>Pseudonocardiales</taxon>
        <taxon>Pseudonocardiaceae</taxon>
        <taxon>Haloechinothrix</taxon>
    </lineage>
</organism>
<reference evidence="3" key="1">
    <citation type="journal article" date="2019" name="Int. J. Syst. Evol. Microbiol.">
        <title>The Global Catalogue of Microorganisms (GCM) 10K type strain sequencing project: providing services to taxonomists for standard genome sequencing and annotation.</title>
        <authorList>
            <consortium name="The Broad Institute Genomics Platform"/>
            <consortium name="The Broad Institute Genome Sequencing Center for Infectious Disease"/>
            <person name="Wu L."/>
            <person name="Ma J."/>
        </authorList>
    </citation>
    <scope>NUCLEOTIDE SEQUENCE [LARGE SCALE GENOMIC DNA]</scope>
    <source>
        <strain evidence="3">KCTC 32255</strain>
    </source>
</reference>
<keyword evidence="1" id="KW-1133">Transmembrane helix</keyword>
<evidence type="ECO:0000313" key="3">
    <source>
        <dbReference type="Proteomes" id="UP001596337"/>
    </source>
</evidence>
<name>A0ABW2C8K7_9PSEU</name>
<dbReference type="Proteomes" id="UP001596337">
    <property type="component" value="Unassembled WGS sequence"/>
</dbReference>